<accession>A0ABD2QAX5</accession>
<evidence type="ECO:0000256" key="3">
    <source>
        <dbReference type="ARBA" id="ARBA00022723"/>
    </source>
</evidence>
<keyword evidence="3" id="KW-0479">Metal-binding</keyword>
<feature type="domain" description="Peptidase M16 N-terminal" evidence="7">
    <location>
        <begin position="41"/>
        <end position="71"/>
    </location>
</feature>
<comment type="caution">
    <text evidence="8">The sequence shown here is derived from an EMBL/GenBank/DDBJ whole genome shotgun (WGS) entry which is preliminary data.</text>
</comment>
<dbReference type="PANTHER" id="PTHR43690:SF18">
    <property type="entry name" value="INSULIN-DEGRADING ENZYME-RELATED"/>
    <property type="match status" value="1"/>
</dbReference>
<proteinExistence type="inferred from homology"/>
<evidence type="ECO:0000256" key="4">
    <source>
        <dbReference type="ARBA" id="ARBA00022801"/>
    </source>
</evidence>
<dbReference type="PANTHER" id="PTHR43690">
    <property type="entry name" value="NARDILYSIN"/>
    <property type="match status" value="1"/>
</dbReference>
<dbReference type="SUPFAM" id="SSF63411">
    <property type="entry name" value="LuxS/MPP-like metallohydrolase"/>
    <property type="match status" value="1"/>
</dbReference>
<dbReference type="AlphaFoldDB" id="A0ABD2QAX5"/>
<evidence type="ECO:0000313" key="8">
    <source>
        <dbReference type="EMBL" id="KAL3316407.1"/>
    </source>
</evidence>
<keyword evidence="2" id="KW-0645">Protease</keyword>
<dbReference type="InterPro" id="IPR050626">
    <property type="entry name" value="Peptidase_M16"/>
</dbReference>
<evidence type="ECO:0000313" key="9">
    <source>
        <dbReference type="Proteomes" id="UP001626550"/>
    </source>
</evidence>
<keyword evidence="6" id="KW-0482">Metalloprotease</keyword>
<evidence type="ECO:0000256" key="6">
    <source>
        <dbReference type="ARBA" id="ARBA00023049"/>
    </source>
</evidence>
<dbReference type="InterPro" id="IPR011765">
    <property type="entry name" value="Pept_M16_N"/>
</dbReference>
<dbReference type="GO" id="GO:0006508">
    <property type="term" value="P:proteolysis"/>
    <property type="evidence" value="ECO:0007669"/>
    <property type="project" value="UniProtKB-KW"/>
</dbReference>
<evidence type="ECO:0000256" key="5">
    <source>
        <dbReference type="ARBA" id="ARBA00022833"/>
    </source>
</evidence>
<evidence type="ECO:0000259" key="7">
    <source>
        <dbReference type="Pfam" id="PF00675"/>
    </source>
</evidence>
<dbReference type="Pfam" id="PF00675">
    <property type="entry name" value="Peptidase_M16"/>
    <property type="match status" value="1"/>
</dbReference>
<dbReference type="Gene3D" id="3.30.830.10">
    <property type="entry name" value="Metalloenzyme, LuxS/M16 peptidase-like"/>
    <property type="match status" value="1"/>
</dbReference>
<evidence type="ECO:0000256" key="2">
    <source>
        <dbReference type="ARBA" id="ARBA00022670"/>
    </source>
</evidence>
<dbReference type="EMBL" id="JBJKFK010000543">
    <property type="protein sequence ID" value="KAL3316407.1"/>
    <property type="molecule type" value="Genomic_DNA"/>
</dbReference>
<keyword evidence="5" id="KW-0862">Zinc</keyword>
<keyword evidence="9" id="KW-1185">Reference proteome</keyword>
<sequence>MTKVDIEKSLLDPRDHRYIELENGTRVILISAKSDSDCEDEEKEAAAALSINVGSFSDPEEAQGIAHFLEHSNL</sequence>
<dbReference type="GO" id="GO:0046872">
    <property type="term" value="F:metal ion binding"/>
    <property type="evidence" value="ECO:0007669"/>
    <property type="project" value="UniProtKB-KW"/>
</dbReference>
<dbReference type="InterPro" id="IPR011249">
    <property type="entry name" value="Metalloenz_LuxS/M16"/>
</dbReference>
<keyword evidence="4" id="KW-0378">Hydrolase</keyword>
<protein>
    <submittedName>
        <fullName evidence="8">Nrd1 complex RNA-binding subunit</fullName>
    </submittedName>
</protein>
<organism evidence="8 9">
    <name type="scientific">Cichlidogyrus casuarinus</name>
    <dbReference type="NCBI Taxonomy" id="1844966"/>
    <lineage>
        <taxon>Eukaryota</taxon>
        <taxon>Metazoa</taxon>
        <taxon>Spiralia</taxon>
        <taxon>Lophotrochozoa</taxon>
        <taxon>Platyhelminthes</taxon>
        <taxon>Monogenea</taxon>
        <taxon>Monopisthocotylea</taxon>
        <taxon>Dactylogyridea</taxon>
        <taxon>Ancyrocephalidae</taxon>
        <taxon>Cichlidogyrus</taxon>
    </lineage>
</organism>
<reference evidence="8 9" key="1">
    <citation type="submission" date="2024-11" db="EMBL/GenBank/DDBJ databases">
        <title>Adaptive evolution of stress response genes in parasites aligns with host niche diversity.</title>
        <authorList>
            <person name="Hahn C."/>
            <person name="Resl P."/>
        </authorList>
    </citation>
    <scope>NUCLEOTIDE SEQUENCE [LARGE SCALE GENOMIC DNA]</scope>
    <source>
        <strain evidence="8">EGGRZ-B1_66</strain>
        <tissue evidence="8">Body</tissue>
    </source>
</reference>
<dbReference type="Proteomes" id="UP001626550">
    <property type="component" value="Unassembled WGS sequence"/>
</dbReference>
<comment type="similarity">
    <text evidence="1">Belongs to the peptidase M16 family.</text>
</comment>
<dbReference type="GO" id="GO:0008237">
    <property type="term" value="F:metallopeptidase activity"/>
    <property type="evidence" value="ECO:0007669"/>
    <property type="project" value="UniProtKB-KW"/>
</dbReference>
<evidence type="ECO:0000256" key="1">
    <source>
        <dbReference type="ARBA" id="ARBA00007261"/>
    </source>
</evidence>
<gene>
    <name evidence="8" type="primary">NRD1_1</name>
    <name evidence="8" type="ORF">Ciccas_004942</name>
</gene>
<name>A0ABD2QAX5_9PLAT</name>